<dbReference type="OrthoDB" id="407298at2759"/>
<dbReference type="EMBL" id="WTPW01000822">
    <property type="protein sequence ID" value="KAF0476754.1"/>
    <property type="molecule type" value="Genomic_DNA"/>
</dbReference>
<dbReference type="PANTHER" id="PTHR33577">
    <property type="entry name" value="STERIGMATOCYSTIN BIOSYNTHESIS PEROXIDASE STCC-RELATED"/>
    <property type="match status" value="1"/>
</dbReference>
<comment type="cofactor">
    <cofactor evidence="1">
        <name>heme b</name>
        <dbReference type="ChEBI" id="CHEBI:60344"/>
    </cofactor>
</comment>
<name>A0A8H4ABV1_GIGMA</name>
<reference evidence="9 10" key="1">
    <citation type="journal article" date="2019" name="Environ. Microbiol.">
        <title>At the nexus of three kingdoms: the genome of the mycorrhizal fungus Gigaspora margarita provides insights into plant, endobacterial and fungal interactions.</title>
        <authorList>
            <person name="Venice F."/>
            <person name="Ghignone S."/>
            <person name="Salvioli di Fossalunga A."/>
            <person name="Amselem J."/>
            <person name="Novero M."/>
            <person name="Xianan X."/>
            <person name="Sedzielewska Toro K."/>
            <person name="Morin E."/>
            <person name="Lipzen A."/>
            <person name="Grigoriev I.V."/>
            <person name="Henrissat B."/>
            <person name="Martin F.M."/>
            <person name="Bonfante P."/>
        </authorList>
    </citation>
    <scope>NUCLEOTIDE SEQUENCE [LARGE SCALE GENOMIC DNA]</scope>
    <source>
        <strain evidence="9 10">BEG34</strain>
    </source>
</reference>
<dbReference type="GO" id="GO:0046872">
    <property type="term" value="F:metal ion binding"/>
    <property type="evidence" value="ECO:0007669"/>
    <property type="project" value="UniProtKB-KW"/>
</dbReference>
<evidence type="ECO:0000256" key="2">
    <source>
        <dbReference type="ARBA" id="ARBA00022559"/>
    </source>
</evidence>
<feature type="domain" description="Heme haloperoxidase family profile" evidence="8">
    <location>
        <begin position="2"/>
        <end position="214"/>
    </location>
</feature>
<accession>A0A8H4ABV1</accession>
<dbReference type="AlphaFoldDB" id="A0A8H4ABV1"/>
<keyword evidence="2 9" id="KW-0575">Peroxidase</keyword>
<dbReference type="Pfam" id="PF01328">
    <property type="entry name" value="Peroxidase_2"/>
    <property type="match status" value="1"/>
</dbReference>
<evidence type="ECO:0000313" key="9">
    <source>
        <dbReference type="EMBL" id="KAF0476754.1"/>
    </source>
</evidence>
<dbReference type="Proteomes" id="UP000439903">
    <property type="component" value="Unassembled WGS sequence"/>
</dbReference>
<dbReference type="InterPro" id="IPR000028">
    <property type="entry name" value="Chloroperoxidase"/>
</dbReference>
<dbReference type="PROSITE" id="PS51405">
    <property type="entry name" value="HEME_HALOPEROXIDASE"/>
    <property type="match status" value="1"/>
</dbReference>
<protein>
    <submittedName>
        <fullName evidence="9">Cloroperoxidase</fullName>
    </submittedName>
</protein>
<keyword evidence="5" id="KW-0560">Oxidoreductase</keyword>
<dbReference type="GO" id="GO:0004601">
    <property type="term" value="F:peroxidase activity"/>
    <property type="evidence" value="ECO:0007669"/>
    <property type="project" value="UniProtKB-KW"/>
</dbReference>
<evidence type="ECO:0000256" key="3">
    <source>
        <dbReference type="ARBA" id="ARBA00022617"/>
    </source>
</evidence>
<dbReference type="Gene3D" id="1.10.489.10">
    <property type="entry name" value="Chloroperoxidase-like"/>
    <property type="match status" value="1"/>
</dbReference>
<evidence type="ECO:0000256" key="6">
    <source>
        <dbReference type="ARBA" id="ARBA00023004"/>
    </source>
</evidence>
<keyword evidence="10" id="KW-1185">Reference proteome</keyword>
<evidence type="ECO:0000256" key="1">
    <source>
        <dbReference type="ARBA" id="ARBA00001970"/>
    </source>
</evidence>
<dbReference type="SUPFAM" id="SSF47571">
    <property type="entry name" value="Cloroperoxidase"/>
    <property type="match status" value="1"/>
</dbReference>
<evidence type="ECO:0000259" key="8">
    <source>
        <dbReference type="PROSITE" id="PS51405"/>
    </source>
</evidence>
<evidence type="ECO:0000256" key="5">
    <source>
        <dbReference type="ARBA" id="ARBA00023002"/>
    </source>
</evidence>
<gene>
    <name evidence="9" type="ORF">F8M41_024338</name>
</gene>
<sequence>MSAHDWQAPGPHDKRSPCPVLNTLANHGYLPRSGENISKSHFVKGLQEGLNVSSVLATILTYFGFFRIDKFFAKTINLDDLNQHNKIEHDVSLTRKDFYFGDNHTIDPELIDLLLNQNIDGKMNQESFAKIHWIRVNNSKEFNPTLSYTAERKMQSAGEPILILKIIGANTNHEIDVENLEILLKHERFPEGWRKADKTVGVWAIISGMRSIQKRYDQLEKEQNKQKAN</sequence>
<organism evidence="9 10">
    <name type="scientific">Gigaspora margarita</name>
    <dbReference type="NCBI Taxonomy" id="4874"/>
    <lineage>
        <taxon>Eukaryota</taxon>
        <taxon>Fungi</taxon>
        <taxon>Fungi incertae sedis</taxon>
        <taxon>Mucoromycota</taxon>
        <taxon>Glomeromycotina</taxon>
        <taxon>Glomeromycetes</taxon>
        <taxon>Diversisporales</taxon>
        <taxon>Gigasporaceae</taxon>
        <taxon>Gigaspora</taxon>
    </lineage>
</organism>
<dbReference type="PANTHER" id="PTHR33577:SF9">
    <property type="entry name" value="PEROXIDASE STCC"/>
    <property type="match status" value="1"/>
</dbReference>
<evidence type="ECO:0000313" key="10">
    <source>
        <dbReference type="Proteomes" id="UP000439903"/>
    </source>
</evidence>
<keyword evidence="6" id="KW-0408">Iron</keyword>
<evidence type="ECO:0000256" key="7">
    <source>
        <dbReference type="ARBA" id="ARBA00025795"/>
    </source>
</evidence>
<keyword evidence="3" id="KW-0349">Heme</keyword>
<dbReference type="InterPro" id="IPR036851">
    <property type="entry name" value="Chloroperoxidase-like_sf"/>
</dbReference>
<evidence type="ECO:0000256" key="4">
    <source>
        <dbReference type="ARBA" id="ARBA00022723"/>
    </source>
</evidence>
<comment type="similarity">
    <text evidence="7">Belongs to the chloroperoxidase family.</text>
</comment>
<comment type="caution">
    <text evidence="9">The sequence shown here is derived from an EMBL/GenBank/DDBJ whole genome shotgun (WGS) entry which is preliminary data.</text>
</comment>
<proteinExistence type="inferred from homology"/>
<keyword evidence="4" id="KW-0479">Metal-binding</keyword>